<dbReference type="Proteomes" id="UP000607796">
    <property type="component" value="Unassembled WGS sequence"/>
</dbReference>
<evidence type="ECO:0000256" key="3">
    <source>
        <dbReference type="ARBA" id="ARBA00044507"/>
    </source>
</evidence>
<dbReference type="Pfam" id="PF03841">
    <property type="entry name" value="SelA"/>
    <property type="match status" value="1"/>
</dbReference>
<dbReference type="EMBL" id="JADFFK010000011">
    <property type="protein sequence ID" value="MBE9638338.1"/>
    <property type="molecule type" value="Genomic_DNA"/>
</dbReference>
<dbReference type="PANTHER" id="PTHR32328">
    <property type="entry name" value="L-SERYL-TRNA(SEC) SELENIUM TRANSFERASE"/>
    <property type="match status" value="1"/>
</dbReference>
<keyword evidence="4" id="KW-0032">Aminotransferase</keyword>
<keyword evidence="2" id="KW-0663">Pyridoxal phosphate</keyword>
<dbReference type="RefSeq" id="WP_194135636.1">
    <property type="nucleotide sequence ID" value="NZ_JADFFK010000011.1"/>
</dbReference>
<reference evidence="4 5" key="1">
    <citation type="journal article" date="2021" name="Int. J. Syst. Evol. Microbiol.">
        <title>Salipiger mangrovisoli sp. nov., isolated from mangrove soil and the proposal for the reclassification of Paraphaeobacter pallidus as Salipiger pallidus comb. nov.</title>
        <authorList>
            <person name="Du J."/>
            <person name="Liu Y."/>
            <person name="Pei T."/>
            <person name="Deng M.R."/>
            <person name="Zhu H."/>
        </authorList>
    </citation>
    <scope>NUCLEOTIDE SEQUENCE [LARGE SCALE GENOMIC DNA]</scope>
    <source>
        <strain evidence="4 5">6D45A</strain>
    </source>
</reference>
<dbReference type="InterPro" id="IPR018319">
    <property type="entry name" value="SelA-like"/>
</dbReference>
<evidence type="ECO:0000313" key="5">
    <source>
        <dbReference type="Proteomes" id="UP000607796"/>
    </source>
</evidence>
<name>A0ABR9X420_9RHOB</name>
<evidence type="ECO:0000313" key="4">
    <source>
        <dbReference type="EMBL" id="MBE9638338.1"/>
    </source>
</evidence>
<dbReference type="InterPro" id="IPR015424">
    <property type="entry name" value="PyrdxlP-dep_Trfase"/>
</dbReference>
<evidence type="ECO:0000256" key="2">
    <source>
        <dbReference type="ARBA" id="ARBA00022898"/>
    </source>
</evidence>
<protein>
    <submittedName>
        <fullName evidence="4">Aminotransferase class V-fold PLP-dependent enzyme</fullName>
    </submittedName>
</protein>
<evidence type="ECO:0000256" key="1">
    <source>
        <dbReference type="ARBA" id="ARBA00001933"/>
    </source>
</evidence>
<keyword evidence="5" id="KW-1185">Reference proteome</keyword>
<sequence length="392" mass="40914">MSPAARLINAAGTLTRLSGAPLAPGVLEAMIAAERFAVDMVELHADAGARIAGATGAESGLVTAGASAGLLLAAAACLARDDVARMNALPRTGPLREIVVARSQRNGYDHALRTAGARLVEVGLPDPAAGAGTRDAEPWEYAAALGPRSAALLFVARPGNHDALAEVAAVARAHAVPIIVDAAAELPPAANLRRFLADGADLVVFSGGKLLGGPAGTGMLAGRRDLVASAALQCLDLDLPISEFSPPAGFIDMSRYRGLPRHGVGRAAKLGKHEIAGLMAALDHFLSVSDAQRHAHWLSVCDRIADALPEPRIRVVNRDNPDRIPLLEIDFSSPAKACEMDCRLRTLSPPVHLAKTPRAPSSLVLNPVCLRNEDIAVVRTALRAVLPRPWDT</sequence>
<comment type="similarity">
    <text evidence="3">Belongs to the SelA family.</text>
</comment>
<keyword evidence="4" id="KW-0808">Transferase</keyword>
<dbReference type="PANTHER" id="PTHR32328:SF0">
    <property type="entry name" value="L-SERYL-TRNA(SEC) SELENIUM TRANSFERASE"/>
    <property type="match status" value="1"/>
</dbReference>
<proteinExistence type="inferred from homology"/>
<dbReference type="SUPFAM" id="SSF53383">
    <property type="entry name" value="PLP-dependent transferases"/>
    <property type="match status" value="1"/>
</dbReference>
<gene>
    <name evidence="4" type="ORF">IQ782_15905</name>
</gene>
<accession>A0ABR9X420</accession>
<dbReference type="Gene3D" id="3.40.640.10">
    <property type="entry name" value="Type I PLP-dependent aspartate aminotransferase-like (Major domain)"/>
    <property type="match status" value="1"/>
</dbReference>
<comment type="cofactor">
    <cofactor evidence="1">
        <name>pyridoxal 5'-phosphate</name>
        <dbReference type="ChEBI" id="CHEBI:597326"/>
    </cofactor>
</comment>
<comment type="caution">
    <text evidence="4">The sequence shown here is derived from an EMBL/GenBank/DDBJ whole genome shotgun (WGS) entry which is preliminary data.</text>
</comment>
<organism evidence="4 5">
    <name type="scientific">Salipiger mangrovisoli</name>
    <dbReference type="NCBI Taxonomy" id="2865933"/>
    <lineage>
        <taxon>Bacteria</taxon>
        <taxon>Pseudomonadati</taxon>
        <taxon>Pseudomonadota</taxon>
        <taxon>Alphaproteobacteria</taxon>
        <taxon>Rhodobacterales</taxon>
        <taxon>Roseobacteraceae</taxon>
        <taxon>Salipiger</taxon>
    </lineage>
</organism>
<dbReference type="InterPro" id="IPR015421">
    <property type="entry name" value="PyrdxlP-dep_Trfase_major"/>
</dbReference>
<dbReference type="GO" id="GO:0008483">
    <property type="term" value="F:transaminase activity"/>
    <property type="evidence" value="ECO:0007669"/>
    <property type="project" value="UniProtKB-KW"/>
</dbReference>